<reference evidence="2" key="1">
    <citation type="submission" date="2017-02" db="EMBL/GenBank/DDBJ databases">
        <authorList>
            <person name="Varghese N."/>
            <person name="Submissions S."/>
        </authorList>
    </citation>
    <scope>NUCLEOTIDE SEQUENCE [LARGE SCALE GENOMIC DNA]</scope>
    <source>
        <strain evidence="2">UM2</strain>
    </source>
</reference>
<dbReference type="EMBL" id="FUYM01000003">
    <property type="protein sequence ID" value="SKB52822.1"/>
    <property type="molecule type" value="Genomic_DNA"/>
</dbReference>
<evidence type="ECO:0008006" key="3">
    <source>
        <dbReference type="Google" id="ProtNLM"/>
    </source>
</evidence>
<dbReference type="InterPro" id="IPR021513">
    <property type="entry name" value="Phage_RSL1_Orf186"/>
</dbReference>
<organism evidence="1 2">
    <name type="scientific">Rhizorhabdus histidinilytica</name>
    <dbReference type="NCBI Taxonomy" id="439228"/>
    <lineage>
        <taxon>Bacteria</taxon>
        <taxon>Pseudomonadati</taxon>
        <taxon>Pseudomonadota</taxon>
        <taxon>Alphaproteobacteria</taxon>
        <taxon>Sphingomonadales</taxon>
        <taxon>Sphingomonadaceae</taxon>
        <taxon>Rhizorhabdus</taxon>
    </lineage>
</organism>
<dbReference type="RefSeq" id="WP_079647790.1">
    <property type="nucleotide sequence ID" value="NZ_FUYM01000003.1"/>
</dbReference>
<accession>A0A1T5BZL1</accession>
<evidence type="ECO:0000313" key="1">
    <source>
        <dbReference type="EMBL" id="SKB52822.1"/>
    </source>
</evidence>
<keyword evidence="2" id="KW-1185">Reference proteome</keyword>
<dbReference type="STRING" id="439228.SAMN06295920_103450"/>
<dbReference type="Pfam" id="PF11373">
    <property type="entry name" value="DUF3175"/>
    <property type="match status" value="1"/>
</dbReference>
<evidence type="ECO:0000313" key="2">
    <source>
        <dbReference type="Proteomes" id="UP000189818"/>
    </source>
</evidence>
<dbReference type="AlphaFoldDB" id="A0A1T5BZL1"/>
<gene>
    <name evidence="1" type="ORF">SAMN06295920_103450</name>
</gene>
<dbReference type="OrthoDB" id="9807263at2"/>
<dbReference type="Proteomes" id="UP000189818">
    <property type="component" value="Unassembled WGS sequence"/>
</dbReference>
<protein>
    <recommendedName>
        <fullName evidence="3">DUF3175 domain-containing protein</fullName>
    </recommendedName>
</protein>
<proteinExistence type="predicted"/>
<sequence>MTTHKWSQRVTEHSDALTLDRGVFTKSDPAEIARSLKRSAEHSRRRKATPFRSAMSMLTFYINRAGKDLPEKQKKVLEAAKDELRKAFGKEK</sequence>
<name>A0A1T5BZL1_9SPHN</name>